<sequence>MPRCTHKGCGKDYDEATNAEDSCSYHSGGPVFHEGLKSWSCCKDVNKPVLEFDQFMALPGCTKGKHTDVAPIVAPAPVAVKTEAPSTVAGGVETYGSAKPKPAAVAAAANEAPIHTPTPAPAPQKEVEEEDDLSVPVPEGAKCKRLGCGADWKGEAVSRGDGPEAVCHYHPMAPVFHEGSKGYLCCKRRVLEFDEFLNIAGCKDGRHLFVGAKKDETTEERVDCRVDHYQTPLQVHVSAYAKGCDKEKSKVTFETQLVHLDLHLPGNKRVVKDLTLYGPIDPEKSAYRILGTKVDITLQKPAAASWPVLELPPVGSELPPGYALTFGVSGRTGTVGGKEIVLSAEEMAKHNK</sequence>
<dbReference type="STRING" id="105984.A0A427XCV7"/>
<keyword evidence="3" id="KW-0862">Zinc</keyword>
<dbReference type="SUPFAM" id="SSF49764">
    <property type="entry name" value="HSP20-like chaperones"/>
    <property type="match status" value="1"/>
</dbReference>
<dbReference type="GO" id="GO:0046872">
    <property type="term" value="F:metal ion binding"/>
    <property type="evidence" value="ECO:0007669"/>
    <property type="project" value="UniProtKB-KW"/>
</dbReference>
<keyword evidence="2" id="KW-0677">Repeat</keyword>
<dbReference type="InterPro" id="IPR007051">
    <property type="entry name" value="CHORD_dom"/>
</dbReference>
<dbReference type="InterPro" id="IPR008978">
    <property type="entry name" value="HSP20-like_chaperone"/>
</dbReference>
<feature type="domain" description="CS" evidence="5">
    <location>
        <begin position="221"/>
        <end position="310"/>
    </location>
</feature>
<dbReference type="GeneID" id="39590021"/>
<dbReference type="Pfam" id="PF04969">
    <property type="entry name" value="CS"/>
    <property type="match status" value="1"/>
</dbReference>
<dbReference type="EMBL" id="RSCE01000023">
    <property type="protein sequence ID" value="RSH76593.1"/>
    <property type="molecule type" value="Genomic_DNA"/>
</dbReference>
<evidence type="ECO:0000256" key="2">
    <source>
        <dbReference type="ARBA" id="ARBA00022737"/>
    </source>
</evidence>
<name>A0A427XCV7_9TREE</name>
<dbReference type="PROSITE" id="PS51401">
    <property type="entry name" value="CHORD"/>
    <property type="match status" value="2"/>
</dbReference>
<reference evidence="7 8" key="1">
    <citation type="submission" date="2018-11" db="EMBL/GenBank/DDBJ databases">
        <title>Genome sequence of Apiotrichum porosum DSM 27194.</title>
        <authorList>
            <person name="Aliyu H."/>
            <person name="Gorte O."/>
            <person name="Ochsenreither K."/>
        </authorList>
    </citation>
    <scope>NUCLEOTIDE SEQUENCE [LARGE SCALE GENOMIC DNA]</scope>
    <source>
        <strain evidence="7 8">DSM 27194</strain>
    </source>
</reference>
<feature type="domain" description="CHORD" evidence="6">
    <location>
        <begin position="4"/>
        <end position="66"/>
    </location>
</feature>
<keyword evidence="8" id="KW-1185">Reference proteome</keyword>
<evidence type="ECO:0000256" key="1">
    <source>
        <dbReference type="ARBA" id="ARBA00022723"/>
    </source>
</evidence>
<dbReference type="CDD" id="cd06466">
    <property type="entry name" value="p23_CS_SGT1_like"/>
    <property type="match status" value="1"/>
</dbReference>
<dbReference type="AlphaFoldDB" id="A0A427XCV7"/>
<evidence type="ECO:0000259" key="6">
    <source>
        <dbReference type="PROSITE" id="PS51401"/>
    </source>
</evidence>
<dbReference type="Proteomes" id="UP000279236">
    <property type="component" value="Unassembled WGS sequence"/>
</dbReference>
<dbReference type="InterPro" id="IPR007052">
    <property type="entry name" value="CS_dom"/>
</dbReference>
<protein>
    <recommendedName>
        <fullName evidence="9">Integrin beta-1-binding protein 2</fullName>
    </recommendedName>
</protein>
<organism evidence="7 8">
    <name type="scientific">Apiotrichum porosum</name>
    <dbReference type="NCBI Taxonomy" id="105984"/>
    <lineage>
        <taxon>Eukaryota</taxon>
        <taxon>Fungi</taxon>
        <taxon>Dikarya</taxon>
        <taxon>Basidiomycota</taxon>
        <taxon>Agaricomycotina</taxon>
        <taxon>Tremellomycetes</taxon>
        <taxon>Trichosporonales</taxon>
        <taxon>Trichosporonaceae</taxon>
        <taxon>Apiotrichum</taxon>
    </lineage>
</organism>
<dbReference type="PROSITE" id="PS51203">
    <property type="entry name" value="CS"/>
    <property type="match status" value="1"/>
</dbReference>
<evidence type="ECO:0000256" key="4">
    <source>
        <dbReference type="SAM" id="MobiDB-lite"/>
    </source>
</evidence>
<dbReference type="Gene3D" id="4.10.1130.20">
    <property type="match status" value="2"/>
</dbReference>
<evidence type="ECO:0000313" key="7">
    <source>
        <dbReference type="EMBL" id="RSH76593.1"/>
    </source>
</evidence>
<comment type="caution">
    <text evidence="7">The sequence shown here is derived from an EMBL/GenBank/DDBJ whole genome shotgun (WGS) entry which is preliminary data.</text>
</comment>
<proteinExistence type="predicted"/>
<keyword evidence="1" id="KW-0479">Metal-binding</keyword>
<accession>A0A427XCV7</accession>
<dbReference type="Gene3D" id="2.60.40.790">
    <property type="match status" value="1"/>
</dbReference>
<feature type="region of interest" description="Disordered" evidence="4">
    <location>
        <begin position="106"/>
        <end position="125"/>
    </location>
</feature>
<dbReference type="RefSeq" id="XP_028471740.1">
    <property type="nucleotide sequence ID" value="XM_028621001.1"/>
</dbReference>
<evidence type="ECO:0000313" key="8">
    <source>
        <dbReference type="Proteomes" id="UP000279236"/>
    </source>
</evidence>
<dbReference type="OrthoDB" id="1898560at2759"/>
<dbReference type="Pfam" id="PF04968">
    <property type="entry name" value="CHORD"/>
    <property type="match status" value="2"/>
</dbReference>
<evidence type="ECO:0008006" key="9">
    <source>
        <dbReference type="Google" id="ProtNLM"/>
    </source>
</evidence>
<dbReference type="PANTHER" id="PTHR46983">
    <property type="entry name" value="CYSTEINE AND HISTIDINE-RICH DOMAIN-CONTAINING PROTEIN 1"/>
    <property type="match status" value="1"/>
</dbReference>
<evidence type="ECO:0000259" key="5">
    <source>
        <dbReference type="PROSITE" id="PS51203"/>
    </source>
</evidence>
<gene>
    <name evidence="7" type="ORF">EHS24_005478</name>
</gene>
<dbReference type="PANTHER" id="PTHR46983:SF3">
    <property type="entry name" value="CHPADIPLOID STATE MAINTENANCE PROTEIN CHPA"/>
    <property type="match status" value="1"/>
</dbReference>
<dbReference type="InterPro" id="IPR039790">
    <property type="entry name" value="CHRD1"/>
</dbReference>
<feature type="domain" description="CHORD" evidence="6">
    <location>
        <begin position="143"/>
        <end position="207"/>
    </location>
</feature>
<evidence type="ECO:0000256" key="3">
    <source>
        <dbReference type="ARBA" id="ARBA00022833"/>
    </source>
</evidence>